<dbReference type="EMBL" id="KB096411">
    <property type="protein sequence ID" value="ESO04839.1"/>
    <property type="molecule type" value="Genomic_DNA"/>
</dbReference>
<reference evidence="3" key="3">
    <citation type="submission" date="2015-06" db="UniProtKB">
        <authorList>
            <consortium name="EnsemblMetazoa"/>
        </authorList>
    </citation>
    <scope>IDENTIFICATION</scope>
</reference>
<keyword evidence="1" id="KW-0175">Coiled coil</keyword>
<evidence type="ECO:0000313" key="4">
    <source>
        <dbReference type="Proteomes" id="UP000015101"/>
    </source>
</evidence>
<evidence type="ECO:0000313" key="2">
    <source>
        <dbReference type="EMBL" id="ESO04839.1"/>
    </source>
</evidence>
<dbReference type="HOGENOM" id="CLU_474337_0_0_1"/>
<dbReference type="GeneID" id="20203819"/>
<dbReference type="EMBL" id="AMQM01003944">
    <property type="status" value="NOT_ANNOTATED_CDS"/>
    <property type="molecule type" value="Genomic_DNA"/>
</dbReference>
<dbReference type="KEGG" id="hro:HELRODRAFT_171840"/>
<keyword evidence="4" id="KW-1185">Reference proteome</keyword>
<gene>
    <name evidence="3" type="primary">20203819</name>
    <name evidence="2" type="ORF">HELRODRAFT_171840</name>
</gene>
<sequence>MNSSLDEDHAGNKNSISFSDEKRKVRVLKKKSVVKPESYNSGEAQTSLTPNISSPDYAMTASQDCESYQNSLVNNMAVLLEQVLPNDWSTLERMSKSELFQWVVGKRNELLDLVRNSSAFIRNPESKSCFNNDFKCVGKEDVNISKVRLRAKNSMFHSNFSSIFQDLPVNWSRVNDNGNIETLMKELNEVKGELLKANELVNLLTEQIKLSTGQTQQVDETDSATKTKSKRDFNPLLIVKLVNEIKYLKKKLAESHQARQSSSNNDSAICSSYPDSKASTNQINDFKASTNQMTYSKTSSNQMTDSSSIKNPWKLSDYHEGLCLSDISTFDGHNNSGRTSDDLRRGYEVHNQSLSSSIKVNFTSHHEQSFRDLDSEFNRLSLVPNMDSTRLDFSNENLEVSRKISGDSRLLADMLAVSENNCRLMRDRLKEIVVFLKKLLDNPDISSLLGLSGDVSKMPQCLGETASLLEDVSVWIEEGQDVLNQTGCGEEGINTSLNRLSIIGRPSLIGQSSLLAVVKEHVDEKDECSSGNSGSIVALESHKLQQKQYDINKTRSVLAETTMNLNLAQQIKEKK</sequence>
<name>T1F4S0_HELRO</name>
<feature type="coiled-coil region" evidence="1">
    <location>
        <begin position="180"/>
        <end position="207"/>
    </location>
</feature>
<reference evidence="4" key="1">
    <citation type="submission" date="2012-12" db="EMBL/GenBank/DDBJ databases">
        <authorList>
            <person name="Hellsten U."/>
            <person name="Grimwood J."/>
            <person name="Chapman J.A."/>
            <person name="Shapiro H."/>
            <person name="Aerts A."/>
            <person name="Otillar R.P."/>
            <person name="Terry A.Y."/>
            <person name="Boore J.L."/>
            <person name="Simakov O."/>
            <person name="Marletaz F."/>
            <person name="Cho S.-J."/>
            <person name="Edsinger-Gonzales E."/>
            <person name="Havlak P."/>
            <person name="Kuo D.-H."/>
            <person name="Larsson T."/>
            <person name="Lv J."/>
            <person name="Arendt D."/>
            <person name="Savage R."/>
            <person name="Osoegawa K."/>
            <person name="de Jong P."/>
            <person name="Lindberg D.R."/>
            <person name="Seaver E.C."/>
            <person name="Weisblat D.A."/>
            <person name="Putnam N.H."/>
            <person name="Grigoriev I.V."/>
            <person name="Rokhsar D.S."/>
        </authorList>
    </citation>
    <scope>NUCLEOTIDE SEQUENCE</scope>
</reference>
<evidence type="ECO:0000313" key="3">
    <source>
        <dbReference type="EnsemblMetazoa" id="HelroP171840"/>
    </source>
</evidence>
<organism evidence="3 4">
    <name type="scientific">Helobdella robusta</name>
    <name type="common">Californian leech</name>
    <dbReference type="NCBI Taxonomy" id="6412"/>
    <lineage>
        <taxon>Eukaryota</taxon>
        <taxon>Metazoa</taxon>
        <taxon>Spiralia</taxon>
        <taxon>Lophotrochozoa</taxon>
        <taxon>Annelida</taxon>
        <taxon>Clitellata</taxon>
        <taxon>Hirudinea</taxon>
        <taxon>Rhynchobdellida</taxon>
        <taxon>Glossiphoniidae</taxon>
        <taxon>Helobdella</taxon>
    </lineage>
</organism>
<evidence type="ECO:0000256" key="1">
    <source>
        <dbReference type="SAM" id="Coils"/>
    </source>
</evidence>
<dbReference type="CTD" id="20203819"/>
<dbReference type="AlphaFoldDB" id="T1F4S0"/>
<dbReference type="RefSeq" id="XP_009016772.1">
    <property type="nucleotide sequence ID" value="XM_009018524.1"/>
</dbReference>
<proteinExistence type="predicted"/>
<dbReference type="InParanoid" id="T1F4S0"/>
<reference evidence="2 4" key="2">
    <citation type="journal article" date="2013" name="Nature">
        <title>Insights into bilaterian evolution from three spiralian genomes.</title>
        <authorList>
            <person name="Simakov O."/>
            <person name="Marletaz F."/>
            <person name="Cho S.J."/>
            <person name="Edsinger-Gonzales E."/>
            <person name="Havlak P."/>
            <person name="Hellsten U."/>
            <person name="Kuo D.H."/>
            <person name="Larsson T."/>
            <person name="Lv J."/>
            <person name="Arendt D."/>
            <person name="Savage R."/>
            <person name="Osoegawa K."/>
            <person name="de Jong P."/>
            <person name="Grimwood J."/>
            <person name="Chapman J.A."/>
            <person name="Shapiro H."/>
            <person name="Aerts A."/>
            <person name="Otillar R.P."/>
            <person name="Terry A.Y."/>
            <person name="Boore J.L."/>
            <person name="Grigoriev I.V."/>
            <person name="Lindberg D.R."/>
            <person name="Seaver E.C."/>
            <person name="Weisblat D.A."/>
            <person name="Putnam N.H."/>
            <person name="Rokhsar D.S."/>
        </authorList>
    </citation>
    <scope>NUCLEOTIDE SEQUENCE</scope>
</reference>
<dbReference type="Proteomes" id="UP000015101">
    <property type="component" value="Unassembled WGS sequence"/>
</dbReference>
<dbReference type="EnsemblMetazoa" id="HelroT171840">
    <property type="protein sequence ID" value="HelroP171840"/>
    <property type="gene ID" value="HelroG171840"/>
</dbReference>
<protein>
    <submittedName>
        <fullName evidence="2 3">Uncharacterized protein</fullName>
    </submittedName>
</protein>
<accession>T1F4S0</accession>